<dbReference type="EMBL" id="SPHZ02000003">
    <property type="protein sequence ID" value="KAF0922609.1"/>
    <property type="molecule type" value="Genomic_DNA"/>
</dbReference>
<name>A0A6G1ECZ5_9ORYZ</name>
<gene>
    <name evidence="2" type="ORF">E2562_001018</name>
</gene>
<evidence type="ECO:0000313" key="2">
    <source>
        <dbReference type="EMBL" id="KAF0922609.1"/>
    </source>
</evidence>
<sequence>MAKWSSWKDSAVSLAFRYAVSGVSTGSTRHPAHWGARLLRCDGNVAALLHVGHQLLHSLREVQFRHLLRRRHGSTRGRGHLGLRRGLPKNEHD</sequence>
<protein>
    <submittedName>
        <fullName evidence="2">Uncharacterized protein</fullName>
    </submittedName>
</protein>
<accession>A0A6G1ECZ5</accession>
<evidence type="ECO:0000256" key="1">
    <source>
        <dbReference type="SAM" id="MobiDB-lite"/>
    </source>
</evidence>
<feature type="region of interest" description="Disordered" evidence="1">
    <location>
        <begin position="73"/>
        <end position="93"/>
    </location>
</feature>
<evidence type="ECO:0000313" key="3">
    <source>
        <dbReference type="Proteomes" id="UP000479710"/>
    </source>
</evidence>
<proteinExistence type="predicted"/>
<reference evidence="2 3" key="1">
    <citation type="submission" date="2019-11" db="EMBL/GenBank/DDBJ databases">
        <title>Whole genome sequence of Oryza granulata.</title>
        <authorList>
            <person name="Li W."/>
        </authorList>
    </citation>
    <scope>NUCLEOTIDE SEQUENCE [LARGE SCALE GENOMIC DNA]</scope>
    <source>
        <strain evidence="3">cv. Menghai</strain>
        <tissue evidence="2">Leaf</tissue>
    </source>
</reference>
<dbReference type="AlphaFoldDB" id="A0A6G1ECZ5"/>
<dbReference type="Proteomes" id="UP000479710">
    <property type="component" value="Unassembled WGS sequence"/>
</dbReference>
<organism evidence="2 3">
    <name type="scientific">Oryza meyeriana var. granulata</name>
    <dbReference type="NCBI Taxonomy" id="110450"/>
    <lineage>
        <taxon>Eukaryota</taxon>
        <taxon>Viridiplantae</taxon>
        <taxon>Streptophyta</taxon>
        <taxon>Embryophyta</taxon>
        <taxon>Tracheophyta</taxon>
        <taxon>Spermatophyta</taxon>
        <taxon>Magnoliopsida</taxon>
        <taxon>Liliopsida</taxon>
        <taxon>Poales</taxon>
        <taxon>Poaceae</taxon>
        <taxon>BOP clade</taxon>
        <taxon>Oryzoideae</taxon>
        <taxon>Oryzeae</taxon>
        <taxon>Oryzinae</taxon>
        <taxon>Oryza</taxon>
        <taxon>Oryza meyeriana</taxon>
    </lineage>
</organism>
<feature type="compositionally biased region" description="Basic residues" evidence="1">
    <location>
        <begin position="73"/>
        <end position="87"/>
    </location>
</feature>
<keyword evidence="3" id="KW-1185">Reference proteome</keyword>
<comment type="caution">
    <text evidence="2">The sequence shown here is derived from an EMBL/GenBank/DDBJ whole genome shotgun (WGS) entry which is preliminary data.</text>
</comment>